<dbReference type="Proteomes" id="UP001211204">
    <property type="component" value="Chromosome"/>
</dbReference>
<dbReference type="PANTHER" id="PTHR35006">
    <property type="entry name" value="GLYOXALASE FAMILY PROTEIN (AFU_ORTHOLOGUE AFUA_5G14830)"/>
    <property type="match status" value="1"/>
</dbReference>
<protein>
    <submittedName>
        <fullName evidence="2">Glyoxalase</fullName>
    </submittedName>
</protein>
<name>A0ABN6TVA1_9BURK</name>
<proteinExistence type="predicted"/>
<sequence>MMFSHIMLGANDLEVSKNFYDAALGALGIKAGSFSHGRYFYRGPAGVFAITKPLDGKEATHANGGTIGFSAKSIDDVNTFYTSGIAHGGSSCEGEPGYREGVAGTIYIAWLRDPVGNKICAMHRPPQDRTKS</sequence>
<evidence type="ECO:0000313" key="3">
    <source>
        <dbReference type="Proteomes" id="UP001211204"/>
    </source>
</evidence>
<keyword evidence="3" id="KW-1185">Reference proteome</keyword>
<dbReference type="InterPro" id="IPR037523">
    <property type="entry name" value="VOC_core"/>
</dbReference>
<dbReference type="InterPro" id="IPR004360">
    <property type="entry name" value="Glyas_Fos-R_dOase_dom"/>
</dbReference>
<evidence type="ECO:0000313" key="2">
    <source>
        <dbReference type="EMBL" id="BDT79602.1"/>
    </source>
</evidence>
<dbReference type="PROSITE" id="PS51819">
    <property type="entry name" value="VOC"/>
    <property type="match status" value="1"/>
</dbReference>
<evidence type="ECO:0000259" key="1">
    <source>
        <dbReference type="PROSITE" id="PS51819"/>
    </source>
</evidence>
<accession>A0ABN6TVA1</accession>
<dbReference type="InterPro" id="IPR029068">
    <property type="entry name" value="Glyas_Bleomycin-R_OHBP_Dase"/>
</dbReference>
<dbReference type="EMBL" id="AP026974">
    <property type="protein sequence ID" value="BDT79602.1"/>
    <property type="molecule type" value="Genomic_DNA"/>
</dbReference>
<dbReference type="Pfam" id="PF00903">
    <property type="entry name" value="Glyoxalase"/>
    <property type="match status" value="1"/>
</dbReference>
<gene>
    <name evidence="2" type="ORF">PKF032_14900</name>
</gene>
<feature type="domain" description="VOC" evidence="1">
    <location>
        <begin position="2"/>
        <end position="124"/>
    </location>
</feature>
<dbReference type="Gene3D" id="3.10.180.10">
    <property type="entry name" value="2,3-Dihydroxybiphenyl 1,2-Dioxygenase, domain 1"/>
    <property type="match status" value="1"/>
</dbReference>
<dbReference type="SUPFAM" id="SSF54593">
    <property type="entry name" value="Glyoxalase/Bleomycin resistance protein/Dihydroxybiphenyl dioxygenase"/>
    <property type="match status" value="1"/>
</dbReference>
<reference evidence="2 3" key="1">
    <citation type="submission" date="2022-11" db="EMBL/GenBank/DDBJ databases">
        <title>Complete Genome Sequences of three Polynucleobacter sp. Subcluster PnecC Strains KF022, KF023, and KF032 Isolated from a Shallow Eutrophic Lake in Japan.</title>
        <authorList>
            <person name="Ogata Y."/>
            <person name="Watanabe K."/>
            <person name="Takemine S."/>
            <person name="Shindo C."/>
            <person name="Kurokawa R."/>
            <person name="Suda W."/>
        </authorList>
    </citation>
    <scope>NUCLEOTIDE SEQUENCE [LARGE SCALE GENOMIC DNA]</scope>
    <source>
        <strain evidence="2 3">KF032</strain>
    </source>
</reference>
<dbReference type="RefSeq" id="WP_425594928.1">
    <property type="nucleotide sequence ID" value="NZ_AP026974.1"/>
</dbReference>
<dbReference type="PANTHER" id="PTHR35006:SF1">
    <property type="entry name" value="BLL2941 PROTEIN"/>
    <property type="match status" value="1"/>
</dbReference>
<organism evidence="2 3">
    <name type="scientific">Polynucleobacter yangtzensis</name>
    <dbReference type="NCBI Taxonomy" id="1743159"/>
    <lineage>
        <taxon>Bacteria</taxon>
        <taxon>Pseudomonadati</taxon>
        <taxon>Pseudomonadota</taxon>
        <taxon>Betaproteobacteria</taxon>
        <taxon>Burkholderiales</taxon>
        <taxon>Burkholderiaceae</taxon>
        <taxon>Polynucleobacter</taxon>
    </lineage>
</organism>
<dbReference type="CDD" id="cd07262">
    <property type="entry name" value="VOC_like"/>
    <property type="match status" value="1"/>
</dbReference>